<dbReference type="GO" id="GO:0020037">
    <property type="term" value="F:heme binding"/>
    <property type="evidence" value="ECO:0007669"/>
    <property type="project" value="UniProtKB-ARBA"/>
</dbReference>
<name>A0A4S4L728_9AGAM</name>
<dbReference type="FunFam" id="3.10.120.10:FF:000003">
    <property type="entry name" value="membrane-associated progesterone receptor component 1"/>
    <property type="match status" value="1"/>
</dbReference>
<dbReference type="PANTHER" id="PTHR10281">
    <property type="entry name" value="MEMBRANE-ASSOCIATED PROGESTERONE RECEPTOR COMPONENT-RELATED"/>
    <property type="match status" value="1"/>
</dbReference>
<evidence type="ECO:0000313" key="5">
    <source>
        <dbReference type="Proteomes" id="UP000308199"/>
    </source>
</evidence>
<dbReference type="Proteomes" id="UP000308199">
    <property type="component" value="Unassembled WGS sequence"/>
</dbReference>
<sequence>METLSSLTTSQLLLLSLLSLPAFYIIKRAFSVSTAVEGADKSSADDKDAQPKSIMQPENLDLSPPSDAPYTLDALKAFDGSDPAKPIYVSIKGTVFDVSKKEDLYGRGGSYNIFAGKDGSKGLGMSSLKEEDAVPDYSDLSESDMKVLNDWHGFFSKRYNIVGRVVDLPGAPEEH</sequence>
<evidence type="ECO:0000256" key="1">
    <source>
        <dbReference type="ARBA" id="ARBA00038357"/>
    </source>
</evidence>
<dbReference type="InterPro" id="IPR050577">
    <property type="entry name" value="MAPR/NEUFC/NENF-like"/>
</dbReference>
<proteinExistence type="inferred from homology"/>
<dbReference type="GO" id="GO:0005783">
    <property type="term" value="C:endoplasmic reticulum"/>
    <property type="evidence" value="ECO:0007669"/>
    <property type="project" value="TreeGrafter"/>
</dbReference>
<dbReference type="SMART" id="SM01117">
    <property type="entry name" value="Cyt-b5"/>
    <property type="match status" value="1"/>
</dbReference>
<dbReference type="Gene3D" id="3.10.120.10">
    <property type="entry name" value="Cytochrome b5-like heme/steroid binding domain"/>
    <property type="match status" value="1"/>
</dbReference>
<gene>
    <name evidence="4" type="ORF">EW145_g3589</name>
</gene>
<feature type="domain" description="Cytochrome b5 heme-binding" evidence="3">
    <location>
        <begin position="70"/>
        <end position="166"/>
    </location>
</feature>
<keyword evidence="5" id="KW-1185">Reference proteome</keyword>
<dbReference type="InterPro" id="IPR001199">
    <property type="entry name" value="Cyt_B5-like_heme/steroid-bd"/>
</dbReference>
<dbReference type="SUPFAM" id="SSF55856">
    <property type="entry name" value="Cytochrome b5-like heme/steroid binding domain"/>
    <property type="match status" value="1"/>
</dbReference>
<dbReference type="Pfam" id="PF00173">
    <property type="entry name" value="Cyt-b5"/>
    <property type="match status" value="1"/>
</dbReference>
<dbReference type="InterPro" id="IPR036400">
    <property type="entry name" value="Cyt_B5-like_heme/steroid_sf"/>
</dbReference>
<feature type="compositionally biased region" description="Basic and acidic residues" evidence="2">
    <location>
        <begin position="40"/>
        <end position="50"/>
    </location>
</feature>
<accession>A0A4S4L728</accession>
<dbReference type="EMBL" id="SGPK01000158">
    <property type="protein sequence ID" value="THH07147.1"/>
    <property type="molecule type" value="Genomic_DNA"/>
</dbReference>
<protein>
    <recommendedName>
        <fullName evidence="3">Cytochrome b5 heme-binding domain-containing protein</fullName>
    </recommendedName>
</protein>
<evidence type="ECO:0000313" key="4">
    <source>
        <dbReference type="EMBL" id="THH07147.1"/>
    </source>
</evidence>
<feature type="region of interest" description="Disordered" evidence="2">
    <location>
        <begin position="40"/>
        <end position="66"/>
    </location>
</feature>
<organism evidence="4 5">
    <name type="scientific">Phellinidium pouzarii</name>
    <dbReference type="NCBI Taxonomy" id="167371"/>
    <lineage>
        <taxon>Eukaryota</taxon>
        <taxon>Fungi</taxon>
        <taxon>Dikarya</taxon>
        <taxon>Basidiomycota</taxon>
        <taxon>Agaricomycotina</taxon>
        <taxon>Agaricomycetes</taxon>
        <taxon>Hymenochaetales</taxon>
        <taxon>Hymenochaetaceae</taxon>
        <taxon>Phellinidium</taxon>
    </lineage>
</organism>
<dbReference type="AlphaFoldDB" id="A0A4S4L728"/>
<dbReference type="GO" id="GO:0016020">
    <property type="term" value="C:membrane"/>
    <property type="evidence" value="ECO:0007669"/>
    <property type="project" value="TreeGrafter"/>
</dbReference>
<evidence type="ECO:0000259" key="3">
    <source>
        <dbReference type="SMART" id="SM01117"/>
    </source>
</evidence>
<dbReference type="PANTHER" id="PTHR10281:SF115">
    <property type="entry name" value="BINDING PROTEIN, PUTATIVE (AFU_ORTHOLOGUE AFUA_4G06240)-RELATED"/>
    <property type="match status" value="1"/>
</dbReference>
<dbReference type="OrthoDB" id="899at2759"/>
<evidence type="ECO:0000256" key="2">
    <source>
        <dbReference type="SAM" id="MobiDB-lite"/>
    </source>
</evidence>
<comment type="caution">
    <text evidence="4">The sequence shown here is derived from an EMBL/GenBank/DDBJ whole genome shotgun (WGS) entry which is preliminary data.</text>
</comment>
<comment type="similarity">
    <text evidence="1">Belongs to the cytochrome b5 family. MAPR subfamily.</text>
</comment>
<reference evidence="4 5" key="1">
    <citation type="submission" date="2019-02" db="EMBL/GenBank/DDBJ databases">
        <title>Genome sequencing of the rare red list fungi Phellinidium pouzarii.</title>
        <authorList>
            <person name="Buettner E."/>
            <person name="Kellner H."/>
        </authorList>
    </citation>
    <scope>NUCLEOTIDE SEQUENCE [LARGE SCALE GENOMIC DNA]</scope>
    <source>
        <strain evidence="4 5">DSM 108285</strain>
    </source>
</reference>